<reference evidence="2 3" key="1">
    <citation type="journal article" date="2014" name="Genome Announc.">
        <title>Draft Genome Sequence of Streptomyces fradiae ATCC 19609, a Strain Highly Sensitive to Antibiotics.</title>
        <authorList>
            <person name="Bekker O.B."/>
            <person name="Klimina K.M."/>
            <person name="Vatlin A.A."/>
            <person name="Zakharevich N.V."/>
            <person name="Kasianov A.S."/>
            <person name="Danilenko V.N."/>
        </authorList>
    </citation>
    <scope>NUCLEOTIDE SEQUENCE [LARGE SCALE GENOMIC DNA]</scope>
    <source>
        <strain evidence="2 3">ATCC 19609</strain>
    </source>
</reference>
<dbReference type="InterPro" id="IPR013154">
    <property type="entry name" value="ADH-like_N"/>
</dbReference>
<dbReference type="Proteomes" id="UP000028058">
    <property type="component" value="Unassembled WGS sequence"/>
</dbReference>
<dbReference type="EMBL" id="JNAD02000100">
    <property type="protein sequence ID" value="RKM87636.1"/>
    <property type="molecule type" value="Genomic_DNA"/>
</dbReference>
<dbReference type="Gene3D" id="3.40.50.720">
    <property type="entry name" value="NAD(P)-binding Rossmann-like Domain"/>
    <property type="match status" value="1"/>
</dbReference>
<gene>
    <name evidence="2" type="ORF">SFRA_033065</name>
</gene>
<accession>A0A3R7F2T7</accession>
<keyword evidence="3" id="KW-1185">Reference proteome</keyword>
<evidence type="ECO:0000313" key="2">
    <source>
        <dbReference type="EMBL" id="RKM87636.1"/>
    </source>
</evidence>
<comment type="caution">
    <text evidence="2">The sequence shown here is derived from an EMBL/GenBank/DDBJ whole genome shotgun (WGS) entry which is preliminary data.</text>
</comment>
<proteinExistence type="predicted"/>
<evidence type="ECO:0000259" key="1">
    <source>
        <dbReference type="Pfam" id="PF08240"/>
    </source>
</evidence>
<sequence>VDKNNDGSVNSDFTQLTTDDLPEGEVLIKVHYSGINYKDALATTDNNQILKSYPMVPGIDLAGTVVKSEDPTINEGEEVIVTSYDMGVSHYGGFSEYARVNPDWVVKLPDNMTLEEAMIYGTAGYTAGLAIEKLEK</sequence>
<dbReference type="PANTHER" id="PTHR43677">
    <property type="entry name" value="SHORT-CHAIN DEHYDROGENASE/REDUCTASE"/>
    <property type="match status" value="1"/>
</dbReference>
<dbReference type="OrthoDB" id="9782155at2"/>
<feature type="non-terminal residue" evidence="2">
    <location>
        <position position="136"/>
    </location>
</feature>
<name>A0A3R7F2T7_9ACTN</name>
<dbReference type="PANTHER" id="PTHR43677:SF1">
    <property type="entry name" value="ACRYLYL-COA REDUCTASE ACUI-RELATED"/>
    <property type="match status" value="1"/>
</dbReference>
<dbReference type="SUPFAM" id="SSF50129">
    <property type="entry name" value="GroES-like"/>
    <property type="match status" value="1"/>
</dbReference>
<protein>
    <submittedName>
        <fullName evidence="2">Oxidoreductase</fullName>
    </submittedName>
</protein>
<evidence type="ECO:0000313" key="3">
    <source>
        <dbReference type="Proteomes" id="UP000028058"/>
    </source>
</evidence>
<dbReference type="Gene3D" id="3.90.180.10">
    <property type="entry name" value="Medium-chain alcohol dehydrogenases, catalytic domain"/>
    <property type="match status" value="1"/>
</dbReference>
<organism evidence="2 3">
    <name type="scientific">Streptomyces xinghaiensis</name>
    <dbReference type="NCBI Taxonomy" id="1038928"/>
    <lineage>
        <taxon>Bacteria</taxon>
        <taxon>Bacillati</taxon>
        <taxon>Actinomycetota</taxon>
        <taxon>Actinomycetes</taxon>
        <taxon>Kitasatosporales</taxon>
        <taxon>Streptomycetaceae</taxon>
        <taxon>Streptomyces</taxon>
    </lineage>
</organism>
<dbReference type="Pfam" id="PF08240">
    <property type="entry name" value="ADH_N"/>
    <property type="match status" value="1"/>
</dbReference>
<dbReference type="AlphaFoldDB" id="A0A3R7F2T7"/>
<dbReference type="InterPro" id="IPR011032">
    <property type="entry name" value="GroES-like_sf"/>
</dbReference>
<dbReference type="InterPro" id="IPR051397">
    <property type="entry name" value="Zn-ADH-like_protein"/>
</dbReference>
<feature type="non-terminal residue" evidence="2">
    <location>
        <position position="1"/>
    </location>
</feature>
<feature type="domain" description="Alcohol dehydrogenase-like N-terminal" evidence="1">
    <location>
        <begin position="23"/>
        <end position="110"/>
    </location>
</feature>
<dbReference type="GO" id="GO:0043957">
    <property type="term" value="F:acryloyl-CoA reductase (NADPH) activity"/>
    <property type="evidence" value="ECO:0007669"/>
    <property type="project" value="TreeGrafter"/>
</dbReference>